<dbReference type="EMBL" id="BMPI01000051">
    <property type="protein sequence ID" value="GGM65150.1"/>
    <property type="molecule type" value="Genomic_DNA"/>
</dbReference>
<dbReference type="GO" id="GO:0003677">
    <property type="term" value="F:DNA binding"/>
    <property type="evidence" value="ECO:0007669"/>
    <property type="project" value="UniProtKB-UniRule"/>
</dbReference>
<accession>A0A917U9V3</accession>
<gene>
    <name evidence="4" type="ORF">GCM10007977_078280</name>
</gene>
<evidence type="ECO:0000313" key="4">
    <source>
        <dbReference type="EMBL" id="GGM65150.1"/>
    </source>
</evidence>
<keyword evidence="5" id="KW-1185">Reference proteome</keyword>
<evidence type="ECO:0000259" key="3">
    <source>
        <dbReference type="PROSITE" id="PS50977"/>
    </source>
</evidence>
<keyword evidence="1 2" id="KW-0238">DNA-binding</keyword>
<dbReference type="InterPro" id="IPR009057">
    <property type="entry name" value="Homeodomain-like_sf"/>
</dbReference>
<feature type="domain" description="HTH tetR-type" evidence="3">
    <location>
        <begin position="6"/>
        <end position="66"/>
    </location>
</feature>
<dbReference type="InterPro" id="IPR001647">
    <property type="entry name" value="HTH_TetR"/>
</dbReference>
<dbReference type="Pfam" id="PF17940">
    <property type="entry name" value="TetR_C_31"/>
    <property type="match status" value="1"/>
</dbReference>
<organism evidence="4 5">
    <name type="scientific">Dactylosporangium sucinum</name>
    <dbReference type="NCBI Taxonomy" id="1424081"/>
    <lineage>
        <taxon>Bacteria</taxon>
        <taxon>Bacillati</taxon>
        <taxon>Actinomycetota</taxon>
        <taxon>Actinomycetes</taxon>
        <taxon>Micromonosporales</taxon>
        <taxon>Micromonosporaceae</taxon>
        <taxon>Dactylosporangium</taxon>
    </lineage>
</organism>
<name>A0A917U9V3_9ACTN</name>
<proteinExistence type="predicted"/>
<comment type="caution">
    <text evidence="4">The sequence shown here is derived from an EMBL/GenBank/DDBJ whole genome shotgun (WGS) entry which is preliminary data.</text>
</comment>
<dbReference type="RefSeq" id="WP_190255105.1">
    <property type="nucleotide sequence ID" value="NZ_BMPI01000051.1"/>
</dbReference>
<protein>
    <recommendedName>
        <fullName evidence="3">HTH tetR-type domain-containing protein</fullName>
    </recommendedName>
</protein>
<reference evidence="4" key="2">
    <citation type="submission" date="2020-09" db="EMBL/GenBank/DDBJ databases">
        <authorList>
            <person name="Sun Q."/>
            <person name="Ohkuma M."/>
        </authorList>
    </citation>
    <scope>NUCLEOTIDE SEQUENCE</scope>
    <source>
        <strain evidence="4">JCM 19831</strain>
    </source>
</reference>
<dbReference type="SUPFAM" id="SSF46689">
    <property type="entry name" value="Homeodomain-like"/>
    <property type="match status" value="1"/>
</dbReference>
<evidence type="ECO:0000256" key="1">
    <source>
        <dbReference type="ARBA" id="ARBA00023125"/>
    </source>
</evidence>
<evidence type="ECO:0000256" key="2">
    <source>
        <dbReference type="PROSITE-ProRule" id="PRU00335"/>
    </source>
</evidence>
<sequence length="171" mass="18363">MSVRDGDRKLRLADAAIDVLGTDGVRALTHRAVDARAGLPQGTCSYHYPTRNALLTAALERIAALDLADSDANPDLAAVLAGWVTEGATRTRARFMLMLDPQTRAELGPAAARLAGSFVERGAALLGSVERARLLIGLLDGLLLDELTRGTLPEQQRRERIDTVLKLVGNR</sequence>
<evidence type="ECO:0000313" key="5">
    <source>
        <dbReference type="Proteomes" id="UP000642070"/>
    </source>
</evidence>
<feature type="DNA-binding region" description="H-T-H motif" evidence="2">
    <location>
        <begin position="29"/>
        <end position="48"/>
    </location>
</feature>
<dbReference type="InterPro" id="IPR041583">
    <property type="entry name" value="TetR_C_31"/>
</dbReference>
<dbReference type="Gene3D" id="1.10.357.10">
    <property type="entry name" value="Tetracycline Repressor, domain 2"/>
    <property type="match status" value="1"/>
</dbReference>
<dbReference type="Proteomes" id="UP000642070">
    <property type="component" value="Unassembled WGS sequence"/>
</dbReference>
<dbReference type="PROSITE" id="PS50977">
    <property type="entry name" value="HTH_TETR_2"/>
    <property type="match status" value="1"/>
</dbReference>
<dbReference type="AlphaFoldDB" id="A0A917U9V3"/>
<reference evidence="4" key="1">
    <citation type="journal article" date="2014" name="Int. J. Syst. Evol. Microbiol.">
        <title>Complete genome sequence of Corynebacterium casei LMG S-19264T (=DSM 44701T), isolated from a smear-ripened cheese.</title>
        <authorList>
            <consortium name="US DOE Joint Genome Institute (JGI-PGF)"/>
            <person name="Walter F."/>
            <person name="Albersmeier A."/>
            <person name="Kalinowski J."/>
            <person name="Ruckert C."/>
        </authorList>
    </citation>
    <scope>NUCLEOTIDE SEQUENCE</scope>
    <source>
        <strain evidence="4">JCM 19831</strain>
    </source>
</reference>